<name>A0A423J714_9PSED</name>
<accession>A0A423J714</accession>
<dbReference type="Proteomes" id="UP000283260">
    <property type="component" value="Unassembled WGS sequence"/>
</dbReference>
<protein>
    <submittedName>
        <fullName evidence="1">Uncharacterized protein</fullName>
    </submittedName>
</protein>
<evidence type="ECO:0000313" key="1">
    <source>
        <dbReference type="EMBL" id="RON33480.1"/>
    </source>
</evidence>
<dbReference type="AlphaFoldDB" id="A0A423J714"/>
<gene>
    <name evidence="1" type="ORF">BK661_12175</name>
</gene>
<organism evidence="1 2">
    <name type="scientific">Pseudomonas frederiksbergensis</name>
    <dbReference type="NCBI Taxonomy" id="104087"/>
    <lineage>
        <taxon>Bacteria</taxon>
        <taxon>Pseudomonadati</taxon>
        <taxon>Pseudomonadota</taxon>
        <taxon>Gammaproteobacteria</taxon>
        <taxon>Pseudomonadales</taxon>
        <taxon>Pseudomonadaceae</taxon>
        <taxon>Pseudomonas</taxon>
    </lineage>
</organism>
<proteinExistence type="predicted"/>
<comment type="caution">
    <text evidence="1">The sequence shown here is derived from an EMBL/GenBank/DDBJ whole genome shotgun (WGS) entry which is preliminary data.</text>
</comment>
<reference evidence="1 2" key="1">
    <citation type="submission" date="2016-10" db="EMBL/GenBank/DDBJ databases">
        <title>Comparative genome analysis of multiple Pseudomonas spp. focuses on biocontrol and plant growth promoting traits.</title>
        <authorList>
            <person name="Tao X.-Y."/>
            <person name="Taylor C.G."/>
        </authorList>
    </citation>
    <scope>NUCLEOTIDE SEQUENCE [LARGE SCALE GENOMIC DNA]</scope>
    <source>
        <strain evidence="1 2">94G2</strain>
    </source>
</reference>
<sequence>MLWLFAVAGAMAASGCSAIRPTDSFTLLTELPPGFSIKGEASYVPRTGETCTVPPRKGRNYPGLKFFEQKLSNDAQTARFEVPLTSKEGGCPLVLDTFAYEIDAKYGADFRNVGRAHTGISFRDGNADSPVPPSVLVLQKQCQWFFRTAGPDRYIVKLLKCKSVETPDQASDSDIKGPMQRAQFAGKTINVIFAISSEESPAVGDNWVKFPAGWKRCMGDSLEDPYAFCDGNKTDFKPFKMPDGRDCTVYPNCTE</sequence>
<evidence type="ECO:0000313" key="2">
    <source>
        <dbReference type="Proteomes" id="UP000283260"/>
    </source>
</evidence>
<dbReference type="EMBL" id="MOBL01000010">
    <property type="protein sequence ID" value="RON33480.1"/>
    <property type="molecule type" value="Genomic_DNA"/>
</dbReference>